<dbReference type="InterPro" id="IPR002641">
    <property type="entry name" value="PNPLA_dom"/>
</dbReference>
<dbReference type="InterPro" id="IPR016035">
    <property type="entry name" value="Acyl_Trfase/lysoPLipase"/>
</dbReference>
<feature type="domain" description="PNPLA" evidence="3">
    <location>
        <begin position="51"/>
        <end position="381"/>
    </location>
</feature>
<keyword evidence="5" id="KW-1185">Reference proteome</keyword>
<dbReference type="Pfam" id="PF01734">
    <property type="entry name" value="Patatin"/>
    <property type="match status" value="1"/>
</dbReference>
<evidence type="ECO:0000313" key="4">
    <source>
        <dbReference type="EMBL" id="MBG9377182.1"/>
    </source>
</evidence>
<keyword evidence="2" id="KW-0472">Membrane</keyword>
<keyword evidence="2" id="KW-1133">Transmembrane helix</keyword>
<dbReference type="GO" id="GO:0006629">
    <property type="term" value="P:lipid metabolic process"/>
    <property type="evidence" value="ECO:0007669"/>
    <property type="project" value="UniProtKB-KW"/>
</dbReference>
<evidence type="ECO:0000259" key="3">
    <source>
        <dbReference type="Pfam" id="PF01734"/>
    </source>
</evidence>
<feature type="transmembrane region" description="Helical" evidence="2">
    <location>
        <begin position="160"/>
        <end position="182"/>
    </location>
</feature>
<dbReference type="PANTHER" id="PTHR46394:SF1">
    <property type="entry name" value="PNPLA DOMAIN-CONTAINING PROTEIN"/>
    <property type="match status" value="1"/>
</dbReference>
<name>A0A931E258_9BACT</name>
<dbReference type="Gene3D" id="3.40.1090.10">
    <property type="entry name" value="Cytosolic phospholipase A2 catalytic domain"/>
    <property type="match status" value="2"/>
</dbReference>
<evidence type="ECO:0000256" key="1">
    <source>
        <dbReference type="ARBA" id="ARBA00023098"/>
    </source>
</evidence>
<dbReference type="InterPro" id="IPR052580">
    <property type="entry name" value="Lipid_Hydrolase"/>
</dbReference>
<dbReference type="EMBL" id="JADWYR010000002">
    <property type="protein sequence ID" value="MBG9377182.1"/>
    <property type="molecule type" value="Genomic_DNA"/>
</dbReference>
<gene>
    <name evidence="4" type="ORF">I5907_13140</name>
</gene>
<sequence length="548" mass="61758">MQPTQPIQQFINDSGAATVLEELKQYFADNKPNGLIVSDVLDDEGNQYVDLVQEGGGVWGVALVGYTYIMEEMGIRFFSLAGTSAGAINTMMLAVAGNAADKKYITILDHMLKLPLDQLVDGQNEIKDGKVVVTKYTRFIRWLVKNLIIKSNFIKKLIKLLRWLMVLFITLSVGSFIGNFLIDYSTSKWLGLTPLLLLVLIFLLLAYSMSKFKDFLDKGIGLNEGKFFHNWLNNVIAGHTVDNDANGQPIINLEHFHRHFSRPVNLRVRPGREDDATPPAANKRMICIITCDITSKNKIMFPRMWDLYWKDKASVHPGDMVRASMSIPGFFKMFHVKVHEPKSEAKKDAWKRHLGWDGNAIPDAVNFVDGGAISNFPLNVFFNPNYPVPRMPTFGARLDSDDGTDTIAEADTIAEYAGAMLSSIRGYYDKDFILRNPSFQQGICCVNLKGHSSVNFFMDEKGDTEKKQLFLKGAMAAAAFLKTFDWEKYKTDRAGDISKIDYTVDPNNLEDPLTRNANLQHELTTIKNTSVRQTVQHKMPELQSAKTE</sequence>
<protein>
    <submittedName>
        <fullName evidence="4">Patatin-like phospholipase family protein</fullName>
    </submittedName>
</protein>
<organism evidence="4 5">
    <name type="scientific">Panacibacter microcysteis</name>
    <dbReference type="NCBI Taxonomy" id="2793269"/>
    <lineage>
        <taxon>Bacteria</taxon>
        <taxon>Pseudomonadati</taxon>
        <taxon>Bacteroidota</taxon>
        <taxon>Chitinophagia</taxon>
        <taxon>Chitinophagales</taxon>
        <taxon>Chitinophagaceae</taxon>
        <taxon>Panacibacter</taxon>
    </lineage>
</organism>
<dbReference type="SUPFAM" id="SSF52151">
    <property type="entry name" value="FabD/lysophospholipase-like"/>
    <property type="match status" value="1"/>
</dbReference>
<comment type="caution">
    <text evidence="4">The sequence shown here is derived from an EMBL/GenBank/DDBJ whole genome shotgun (WGS) entry which is preliminary data.</text>
</comment>
<keyword evidence="1" id="KW-0443">Lipid metabolism</keyword>
<feature type="transmembrane region" description="Helical" evidence="2">
    <location>
        <begin position="188"/>
        <end position="208"/>
    </location>
</feature>
<reference evidence="4" key="1">
    <citation type="submission" date="2020-11" db="EMBL/GenBank/DDBJ databases">
        <title>Bacterial whole genome sequence for Panacibacter sp. DH6.</title>
        <authorList>
            <person name="Le V."/>
            <person name="Ko S."/>
            <person name="Ahn C.-Y."/>
            <person name="Oh H.-M."/>
        </authorList>
    </citation>
    <scope>NUCLEOTIDE SEQUENCE</scope>
    <source>
        <strain evidence="4">DH6</strain>
    </source>
</reference>
<evidence type="ECO:0000256" key="2">
    <source>
        <dbReference type="SAM" id="Phobius"/>
    </source>
</evidence>
<keyword evidence="2" id="KW-0812">Transmembrane</keyword>
<dbReference type="Proteomes" id="UP000628448">
    <property type="component" value="Unassembled WGS sequence"/>
</dbReference>
<dbReference type="RefSeq" id="WP_196991281.1">
    <property type="nucleotide sequence ID" value="NZ_JADWYR010000002.1"/>
</dbReference>
<proteinExistence type="predicted"/>
<dbReference type="AlphaFoldDB" id="A0A931E258"/>
<dbReference type="PANTHER" id="PTHR46394">
    <property type="entry name" value="ANNEXIN"/>
    <property type="match status" value="1"/>
</dbReference>
<evidence type="ECO:0000313" key="5">
    <source>
        <dbReference type="Proteomes" id="UP000628448"/>
    </source>
</evidence>
<accession>A0A931E258</accession>